<keyword evidence="3" id="KW-1185">Reference proteome</keyword>
<dbReference type="Proteomes" id="UP001626536">
    <property type="component" value="Chromosome"/>
</dbReference>
<evidence type="ECO:0000313" key="3">
    <source>
        <dbReference type="Proteomes" id="UP001626536"/>
    </source>
</evidence>
<name>A0ABZ0HTK3_9HYPH</name>
<accession>A0ABZ0HTK3</accession>
<proteinExistence type="predicted"/>
<evidence type="ECO:0000256" key="1">
    <source>
        <dbReference type="ARBA" id="ARBA00022679"/>
    </source>
</evidence>
<evidence type="ECO:0000313" key="2">
    <source>
        <dbReference type="EMBL" id="WOJ90538.1"/>
    </source>
</evidence>
<dbReference type="CDD" id="cd03809">
    <property type="entry name" value="GT4_MtfB-like"/>
    <property type="match status" value="1"/>
</dbReference>
<dbReference type="RefSeq" id="WP_407340074.1">
    <property type="nucleotide sequence ID" value="NZ_CP136862.1"/>
</dbReference>
<sequence>MAVPVAYDITRLATRVLNVTPNGIDRIDFAFARHFLGSAQQDCSAIMMTLLGPRAIPVEGARDIVDGIAVHWGEDEKPDQDESYRRIAGWIRGGGAKLVGAQRVARGRSGRAAGVFRWIGQHGFPFGRSPAAALPKGARYLNASQFPLWIPRYFRWLNQRPDVKAVFFIHDLLPIETPEYFRKAEYERHLRRLENLARFGAGAIVTTRVVKDALDRHLRTLGRTNMPILVAPIPVAPIFHRRGEADATLADHPYFVACGTIEPRKNHLMLLHVWRELVRRTGAGAPKLVLIGGRGWENENVVDLLERCGAIGNHVIEASGLSTPSLKRLLDGARALLMPSFAEGYGLPIAEALAAGAPVIASDIPVFQEIGGGGIVAVSPIDGEKWLETIQAFADPASPERLAALARAAKHKPASWKSYFASIGEFLECL</sequence>
<dbReference type="PANTHER" id="PTHR46401:SF2">
    <property type="entry name" value="GLYCOSYLTRANSFERASE WBBK-RELATED"/>
    <property type="match status" value="1"/>
</dbReference>
<gene>
    <name evidence="2" type="ORF">RZS28_04375</name>
</gene>
<dbReference type="PANTHER" id="PTHR46401">
    <property type="entry name" value="GLYCOSYLTRANSFERASE WBBK-RELATED"/>
    <property type="match status" value="1"/>
</dbReference>
<protein>
    <submittedName>
        <fullName evidence="2">Glycosyltransferase family 1 protein</fullName>
    </submittedName>
</protein>
<dbReference type="EMBL" id="CP136862">
    <property type="protein sequence ID" value="WOJ90538.1"/>
    <property type="molecule type" value="Genomic_DNA"/>
</dbReference>
<dbReference type="SUPFAM" id="SSF53756">
    <property type="entry name" value="UDP-Glycosyltransferase/glycogen phosphorylase"/>
    <property type="match status" value="1"/>
</dbReference>
<reference evidence="2 3" key="1">
    <citation type="submission" date="2023-10" db="EMBL/GenBank/DDBJ databases">
        <title>Novel methanotroph of the genus Methylocapsa from a subarctic wetland.</title>
        <authorList>
            <person name="Belova S.E."/>
            <person name="Oshkin I.Y."/>
            <person name="Miroshnikov K."/>
            <person name="Dedysh S.N."/>
        </authorList>
    </citation>
    <scope>NUCLEOTIDE SEQUENCE [LARGE SCALE GENOMIC DNA]</scope>
    <source>
        <strain evidence="2 3">RX1</strain>
    </source>
</reference>
<dbReference type="Gene3D" id="3.40.50.2000">
    <property type="entry name" value="Glycogen Phosphorylase B"/>
    <property type="match status" value="1"/>
</dbReference>
<organism evidence="2 3">
    <name type="scientific">Methylocapsa polymorpha</name>
    <dbReference type="NCBI Taxonomy" id="3080828"/>
    <lineage>
        <taxon>Bacteria</taxon>
        <taxon>Pseudomonadati</taxon>
        <taxon>Pseudomonadota</taxon>
        <taxon>Alphaproteobacteria</taxon>
        <taxon>Hyphomicrobiales</taxon>
        <taxon>Beijerinckiaceae</taxon>
        <taxon>Methylocapsa</taxon>
    </lineage>
</organism>
<dbReference type="Pfam" id="PF13692">
    <property type="entry name" value="Glyco_trans_1_4"/>
    <property type="match status" value="1"/>
</dbReference>
<keyword evidence="1" id="KW-0808">Transferase</keyword>